<dbReference type="OrthoDB" id="2737829at2"/>
<evidence type="ECO:0008006" key="3">
    <source>
        <dbReference type="Google" id="ProtNLM"/>
    </source>
</evidence>
<organism evidence="1 2">
    <name type="scientific">Mesobacillus subterraneus</name>
    <dbReference type="NCBI Taxonomy" id="285983"/>
    <lineage>
        <taxon>Bacteria</taxon>
        <taxon>Bacillati</taxon>
        <taxon>Bacillota</taxon>
        <taxon>Bacilli</taxon>
        <taxon>Bacillales</taxon>
        <taxon>Bacillaceae</taxon>
        <taxon>Mesobacillus</taxon>
    </lineage>
</organism>
<sequence>MLKNLAPGMKISISRSISMSFEQYMSRIGWDENKYNLDNFITEWREYIVHSSSWYSQLSEEVKADPGFHEDLAVKINETIEKIFNEEPTRQQMEEIEKLEEKLGKELDYACKMEAKYIIDTKRT</sequence>
<keyword evidence="2" id="KW-1185">Reference proteome</keyword>
<comment type="caution">
    <text evidence="1">The sequence shown here is derived from an EMBL/GenBank/DDBJ whole genome shotgun (WGS) entry which is preliminary data.</text>
</comment>
<protein>
    <recommendedName>
        <fullName evidence="3">Group-specific protein</fullName>
    </recommendedName>
</protein>
<dbReference type="RefSeq" id="WP_044390247.1">
    <property type="nucleotide sequence ID" value="NZ_JXIQ01000002.1"/>
</dbReference>
<dbReference type="AlphaFoldDB" id="A0A0D6ZED0"/>
<dbReference type="Proteomes" id="UP000032512">
    <property type="component" value="Unassembled WGS sequence"/>
</dbReference>
<evidence type="ECO:0000313" key="1">
    <source>
        <dbReference type="EMBL" id="KIY23877.1"/>
    </source>
</evidence>
<proteinExistence type="predicted"/>
<name>A0A0D6ZED0_9BACI</name>
<accession>A0A0D6ZED0</accession>
<evidence type="ECO:0000313" key="2">
    <source>
        <dbReference type="Proteomes" id="UP000032512"/>
    </source>
</evidence>
<gene>
    <name evidence="1" type="ORF">UB32_00310</name>
</gene>
<reference evidence="1 2" key="1">
    <citation type="submission" date="2015-01" db="EMBL/GenBank/DDBJ databases">
        <title>Draft genome sequences of the supercritical CO2 tolerant bacteria Bacillus subterraneus MITOT1 and Bacillus cereus MIT0214.</title>
        <authorList>
            <person name="Peet K.C."/>
            <person name="Thompson J.R."/>
        </authorList>
    </citation>
    <scope>NUCLEOTIDE SEQUENCE [LARGE SCALE GENOMIC DNA]</scope>
    <source>
        <strain evidence="1 2">MITOT1</strain>
    </source>
</reference>
<dbReference type="EMBL" id="JXIQ01000002">
    <property type="protein sequence ID" value="KIY23877.1"/>
    <property type="molecule type" value="Genomic_DNA"/>
</dbReference>
<dbReference type="PATRIC" id="fig|285983.3.peg.2701"/>